<reference evidence="4 5" key="1">
    <citation type="submission" date="2019-03" db="EMBL/GenBank/DDBJ databases">
        <title>Genomic Encyclopedia of Type Strains, Phase IV (KMG-IV): sequencing the most valuable type-strain genomes for metagenomic binning, comparative biology and taxonomic classification.</title>
        <authorList>
            <person name="Goeker M."/>
        </authorList>
    </citation>
    <scope>NUCLEOTIDE SEQUENCE [LARGE SCALE GENOMIC DNA]</scope>
    <source>
        <strain evidence="4 5">DSM 102940</strain>
    </source>
</reference>
<evidence type="ECO:0000313" key="4">
    <source>
        <dbReference type="EMBL" id="TCO67906.1"/>
    </source>
</evidence>
<dbReference type="AlphaFoldDB" id="A0A4R2KCG3"/>
<sequence>MKQNNLFKDGFLAFGESNIGERVKNIVKYKKPKIWVIVISILIIVAGGILLLSNPIDDSESNHEIINVLFMGVLEANLGETTPVDAFVLMGYEPSTGNLNISTVSRDTMIKDENRDTKLGNYAALHSPEQVMKELNNILGVNISKYIMIDTAAFRHFVDAIGGINYDVPQDMYYEDPMQGLHIELKKGPQILDGKKAEMLVRFRKGYLKGDLTRIDVQKDVLVAILTQESVTDIFKNIGSLYELVSKNIETNIDKKEVKKYSAIVRNNSIEKEDIKEINLPISAIMQEGIFYVIIDEEKAQKLTQGKF</sequence>
<dbReference type="NCBIfam" id="TIGR00350">
    <property type="entry name" value="lytR_cpsA_psr"/>
    <property type="match status" value="1"/>
</dbReference>
<gene>
    <name evidence="4" type="ORF">EV214_1527</name>
</gene>
<proteinExistence type="inferred from homology"/>
<evidence type="ECO:0000256" key="2">
    <source>
        <dbReference type="SAM" id="Phobius"/>
    </source>
</evidence>
<comment type="caution">
    <text evidence="4">The sequence shown here is derived from an EMBL/GenBank/DDBJ whole genome shotgun (WGS) entry which is preliminary data.</text>
</comment>
<dbReference type="Pfam" id="PF03816">
    <property type="entry name" value="LytR_cpsA_psr"/>
    <property type="match status" value="1"/>
</dbReference>
<keyword evidence="5" id="KW-1185">Reference proteome</keyword>
<keyword evidence="2" id="KW-0472">Membrane</keyword>
<evidence type="ECO:0000259" key="3">
    <source>
        <dbReference type="Pfam" id="PF03816"/>
    </source>
</evidence>
<feature type="transmembrane region" description="Helical" evidence="2">
    <location>
        <begin position="34"/>
        <end position="52"/>
    </location>
</feature>
<name>A0A4R2KCG3_9FIRM</name>
<comment type="similarity">
    <text evidence="1">Belongs to the LytR/CpsA/Psr (LCP) family.</text>
</comment>
<organism evidence="4 5">
    <name type="scientific">Marinisporobacter balticus</name>
    <dbReference type="NCBI Taxonomy" id="2018667"/>
    <lineage>
        <taxon>Bacteria</taxon>
        <taxon>Bacillati</taxon>
        <taxon>Bacillota</taxon>
        <taxon>Clostridia</taxon>
        <taxon>Peptostreptococcales</taxon>
        <taxon>Thermotaleaceae</taxon>
        <taxon>Marinisporobacter</taxon>
    </lineage>
</organism>
<dbReference type="PANTHER" id="PTHR33392:SF6">
    <property type="entry name" value="POLYISOPRENYL-TEICHOIC ACID--PEPTIDOGLYCAN TEICHOIC ACID TRANSFERASE TAGU"/>
    <property type="match status" value="1"/>
</dbReference>
<dbReference type="InterPro" id="IPR050922">
    <property type="entry name" value="LytR/CpsA/Psr_CW_biosynth"/>
</dbReference>
<dbReference type="Gene3D" id="3.40.630.190">
    <property type="entry name" value="LCP protein"/>
    <property type="match status" value="1"/>
</dbReference>
<accession>A0A4R2KCG3</accession>
<dbReference type="PANTHER" id="PTHR33392">
    <property type="entry name" value="POLYISOPRENYL-TEICHOIC ACID--PEPTIDOGLYCAN TEICHOIC ACID TRANSFERASE TAGU"/>
    <property type="match status" value="1"/>
</dbReference>
<evidence type="ECO:0000256" key="1">
    <source>
        <dbReference type="ARBA" id="ARBA00006068"/>
    </source>
</evidence>
<dbReference type="OrthoDB" id="305468at2"/>
<feature type="domain" description="Cell envelope-related transcriptional attenuator" evidence="3">
    <location>
        <begin position="85"/>
        <end position="228"/>
    </location>
</feature>
<dbReference type="EMBL" id="SLWV01000052">
    <property type="protein sequence ID" value="TCO67906.1"/>
    <property type="molecule type" value="Genomic_DNA"/>
</dbReference>
<keyword evidence="2" id="KW-1133">Transmembrane helix</keyword>
<dbReference type="Proteomes" id="UP000294919">
    <property type="component" value="Unassembled WGS sequence"/>
</dbReference>
<keyword evidence="2" id="KW-0812">Transmembrane</keyword>
<evidence type="ECO:0000313" key="5">
    <source>
        <dbReference type="Proteomes" id="UP000294919"/>
    </source>
</evidence>
<protein>
    <submittedName>
        <fullName evidence="4">LytR family transcriptional attenuator</fullName>
    </submittedName>
</protein>
<dbReference type="InterPro" id="IPR004474">
    <property type="entry name" value="LytR_CpsA_psr"/>
</dbReference>